<dbReference type="AlphaFoldDB" id="A0A840RUX7"/>
<proteinExistence type="predicted"/>
<name>A0A840RUX7_9BURK</name>
<keyword evidence="2" id="KW-1185">Reference proteome</keyword>
<accession>A0A840RUX7</accession>
<dbReference type="Proteomes" id="UP000571084">
    <property type="component" value="Unassembled WGS sequence"/>
</dbReference>
<evidence type="ECO:0000313" key="2">
    <source>
        <dbReference type="Proteomes" id="UP000571084"/>
    </source>
</evidence>
<comment type="caution">
    <text evidence="1">The sequence shown here is derived from an EMBL/GenBank/DDBJ whole genome shotgun (WGS) entry which is preliminary data.</text>
</comment>
<sequence>MAPYLIAFLAQNFLLSINDIFMIRTLGHAGARVNKKRQFSAYLLNFHQEMPFIFRLLEKERFITAI</sequence>
<dbReference type="EMBL" id="JACHHQ010000005">
    <property type="protein sequence ID" value="MBB5200972.1"/>
    <property type="molecule type" value="Genomic_DNA"/>
</dbReference>
<organism evidence="1 2">
    <name type="scientific">Glaciimonas immobilis</name>
    <dbReference type="NCBI Taxonomy" id="728004"/>
    <lineage>
        <taxon>Bacteria</taxon>
        <taxon>Pseudomonadati</taxon>
        <taxon>Pseudomonadota</taxon>
        <taxon>Betaproteobacteria</taxon>
        <taxon>Burkholderiales</taxon>
        <taxon>Oxalobacteraceae</taxon>
        <taxon>Glaciimonas</taxon>
    </lineage>
</organism>
<protein>
    <submittedName>
        <fullName evidence="1">Uncharacterized protein</fullName>
    </submittedName>
</protein>
<reference evidence="1 2" key="1">
    <citation type="submission" date="2020-08" db="EMBL/GenBank/DDBJ databases">
        <title>Genomic Encyclopedia of Type Strains, Phase IV (KMG-IV): sequencing the most valuable type-strain genomes for metagenomic binning, comparative biology and taxonomic classification.</title>
        <authorList>
            <person name="Goeker M."/>
        </authorList>
    </citation>
    <scope>NUCLEOTIDE SEQUENCE [LARGE SCALE GENOMIC DNA]</scope>
    <source>
        <strain evidence="1 2">DSM 23240</strain>
    </source>
</reference>
<gene>
    <name evidence="1" type="ORF">HNR39_002814</name>
</gene>
<evidence type="ECO:0000313" key="1">
    <source>
        <dbReference type="EMBL" id="MBB5200972.1"/>
    </source>
</evidence>